<dbReference type="RefSeq" id="WP_094380437.1">
    <property type="nucleotide sequence ID" value="NZ_NOKA02000005.1"/>
</dbReference>
<evidence type="ECO:0000313" key="6">
    <source>
        <dbReference type="Proteomes" id="UP000247523"/>
    </source>
</evidence>
<reference evidence="4" key="3">
    <citation type="submission" date="2018-07" db="EMBL/GenBank/DDBJ databases">
        <authorList>
            <person name="Quirk P.G."/>
            <person name="Krulwich T.A."/>
        </authorList>
    </citation>
    <scope>NUCLEOTIDE SEQUENCE</scope>
    <source>
        <strain evidence="4">CCRI-19302</strain>
    </source>
</reference>
<comment type="caution">
    <text evidence="3">The sequence shown here is derived from an EMBL/GenBank/DDBJ whole genome shotgun (WGS) entry which is preliminary data.</text>
</comment>
<reference evidence="4 5" key="1">
    <citation type="journal article" date="2017" name="Genome Announc.">
        <title>Draft Genome Sequence of a Sporulating and Motile Strain of Lachnotalea glycerini Isolated from Water in Quebec City, Canada.</title>
        <authorList>
            <person name="Maheux A.F."/>
            <person name="Boudreau D.K."/>
            <person name="Berube E."/>
            <person name="Boissinot M."/>
            <person name="Raymond F."/>
            <person name="Brodeur S."/>
            <person name="Corbeil J."/>
            <person name="Isabel S."/>
            <person name="Omar R.F."/>
            <person name="Bergeron M.G."/>
        </authorList>
    </citation>
    <scope>NUCLEOTIDE SEQUENCE [LARGE SCALE GENOMIC DNA]</scope>
    <source>
        <strain evidence="4 5">CCRI-19302</strain>
    </source>
</reference>
<evidence type="ECO:0000313" key="3">
    <source>
        <dbReference type="EMBL" id="PXV86667.1"/>
    </source>
</evidence>
<protein>
    <submittedName>
        <fullName evidence="4">DUF3887 domain-containing protein</fullName>
    </submittedName>
</protein>
<keyword evidence="1" id="KW-0472">Membrane</keyword>
<organism evidence="3 6">
    <name type="scientific">Lachnotalea glycerini</name>
    <dbReference type="NCBI Taxonomy" id="1763509"/>
    <lineage>
        <taxon>Bacteria</taxon>
        <taxon>Bacillati</taxon>
        <taxon>Bacillota</taxon>
        <taxon>Clostridia</taxon>
        <taxon>Lachnospirales</taxon>
        <taxon>Lachnospiraceae</taxon>
        <taxon>Lachnotalea</taxon>
    </lineage>
</organism>
<dbReference type="Pfam" id="PF13026">
    <property type="entry name" value="DUF3887"/>
    <property type="match status" value="1"/>
</dbReference>
<feature type="domain" description="DUF3887" evidence="2">
    <location>
        <begin position="119"/>
        <end position="213"/>
    </location>
</feature>
<keyword evidence="1" id="KW-1133">Transmembrane helix</keyword>
<dbReference type="OrthoDB" id="3174034at2"/>
<feature type="transmembrane region" description="Helical" evidence="1">
    <location>
        <begin position="79"/>
        <end position="97"/>
    </location>
</feature>
<evidence type="ECO:0000313" key="5">
    <source>
        <dbReference type="Proteomes" id="UP000216411"/>
    </source>
</evidence>
<dbReference type="AlphaFoldDB" id="A0A255I136"/>
<sequence>MNKDRYIKAVTKKLKCSYKKKLEIKRELIADIQSALDHGEEWQQIMERMGQPAGMASEFNENLSKEELKAYKWVKRVKVIAVSVIIIALIGAGINWIQPKTVAIKDDSSFTEIQVIDESKEIIELLNQNNYEEIQNRCANDQIKEALTEEVIVNAKEQIGADWGSFQDFTSIYTAEIKQKNQKYAVTEITALYENRSVTFTISLDEDMLLVGLYMK</sequence>
<dbReference type="Proteomes" id="UP000216411">
    <property type="component" value="Unassembled WGS sequence"/>
</dbReference>
<keyword evidence="1" id="KW-0812">Transmembrane</keyword>
<dbReference type="Proteomes" id="UP000247523">
    <property type="component" value="Unassembled WGS sequence"/>
</dbReference>
<evidence type="ECO:0000256" key="1">
    <source>
        <dbReference type="SAM" id="Phobius"/>
    </source>
</evidence>
<accession>A0A255I136</accession>
<evidence type="ECO:0000259" key="2">
    <source>
        <dbReference type="Pfam" id="PF13026"/>
    </source>
</evidence>
<dbReference type="InterPro" id="IPR024981">
    <property type="entry name" value="DUF3887"/>
</dbReference>
<dbReference type="EMBL" id="QICS01000012">
    <property type="protein sequence ID" value="PXV86667.1"/>
    <property type="molecule type" value="Genomic_DNA"/>
</dbReference>
<dbReference type="EMBL" id="NOKA02000005">
    <property type="protein sequence ID" value="RDY32170.1"/>
    <property type="molecule type" value="Genomic_DNA"/>
</dbReference>
<proteinExistence type="predicted"/>
<keyword evidence="5" id="KW-1185">Reference proteome</keyword>
<evidence type="ECO:0000313" key="4">
    <source>
        <dbReference type="EMBL" id="RDY32170.1"/>
    </source>
</evidence>
<dbReference type="Gene3D" id="3.10.450.590">
    <property type="match status" value="1"/>
</dbReference>
<gene>
    <name evidence="3" type="ORF">C8E03_11246</name>
    <name evidence="4" type="ORF">CG710_005675</name>
</gene>
<reference evidence="3 6" key="2">
    <citation type="submission" date="2018-05" db="EMBL/GenBank/DDBJ databases">
        <title>Genomic Encyclopedia of Type Strains, Phase IV (KMG-IV): sequencing the most valuable type-strain genomes for metagenomic binning, comparative biology and taxonomic classification.</title>
        <authorList>
            <person name="Goeker M."/>
        </authorList>
    </citation>
    <scope>NUCLEOTIDE SEQUENCE [LARGE SCALE GENOMIC DNA]</scope>
    <source>
        <strain evidence="3 6">DSM 28816</strain>
    </source>
</reference>
<name>A0A255I136_9FIRM</name>